<name>G7VY30_PAETH</name>
<evidence type="ECO:0000313" key="2">
    <source>
        <dbReference type="Proteomes" id="UP000005876"/>
    </source>
</evidence>
<proteinExistence type="predicted"/>
<dbReference type="HOGENOM" id="CLU_2466145_0_0_9"/>
<reference evidence="2" key="1">
    <citation type="submission" date="2011-11" db="EMBL/GenBank/DDBJ databases">
        <title>Complete sequence of Paenibacillus terrae HPL-003.</title>
        <authorList>
            <person name="Shin S.H."/>
            <person name="Kim S."/>
            <person name="Kim J.Y."/>
        </authorList>
    </citation>
    <scope>NUCLEOTIDE SEQUENCE [LARGE SCALE GENOMIC DNA]</scope>
    <source>
        <strain evidence="2">HPL-003</strain>
    </source>
</reference>
<dbReference type="EMBL" id="CP003107">
    <property type="protein sequence ID" value="AET57208.1"/>
    <property type="molecule type" value="Genomic_DNA"/>
</dbReference>
<sequence>MTKELNQDYFRILCGSAMPYELARFYKAIERCDSMFIQLLGLFVPDDIKPYLIENISSDILFCENSHEFLNSENNSLVYQELLKTYIY</sequence>
<organism evidence="1 2">
    <name type="scientific">Paenibacillus terrae (strain HPL-003)</name>
    <dbReference type="NCBI Taxonomy" id="985665"/>
    <lineage>
        <taxon>Bacteria</taxon>
        <taxon>Bacillati</taxon>
        <taxon>Bacillota</taxon>
        <taxon>Bacilli</taxon>
        <taxon>Bacillales</taxon>
        <taxon>Paenibacillaceae</taxon>
        <taxon>Paenibacillus</taxon>
    </lineage>
</organism>
<evidence type="ECO:0000313" key="1">
    <source>
        <dbReference type="EMBL" id="AET57208.1"/>
    </source>
</evidence>
<reference key="2">
    <citation type="submission" date="2011-11" db="EMBL/GenBank/DDBJ databases">
        <authorList>
            <person name="Shin S.H."/>
            <person name="Kim S."/>
            <person name="Kim J.Y."/>
        </authorList>
    </citation>
    <scope>NUCLEOTIDE SEQUENCE</scope>
    <source>
        <strain>HPL-003</strain>
    </source>
</reference>
<gene>
    <name evidence="1" type="ordered locus">HPL003_02135</name>
</gene>
<dbReference type="STRING" id="985665.HPL003_02135"/>
<dbReference type="KEGG" id="pta:HPL003_02135"/>
<dbReference type="Proteomes" id="UP000005876">
    <property type="component" value="Chromosome"/>
</dbReference>
<accession>G7VY30</accession>
<reference evidence="1 2" key="3">
    <citation type="journal article" date="2012" name="J. Bacteriol.">
        <title>Genome Sequence of Paenibacillus terrae HPL-003, a Xylanase-Producing Bacterium Isolated from Soil Found in Forest Residue.</title>
        <authorList>
            <person name="Shin S.H."/>
            <person name="Kim S."/>
            <person name="Kim J.Y."/>
            <person name="Song H.Y."/>
            <person name="Cho S.J."/>
            <person name="Kim D.R."/>
            <person name="Lee K.I."/>
            <person name="Lim H.K."/>
            <person name="Park N.J."/>
            <person name="Hwang I.T."/>
            <person name="Yang K.S."/>
        </authorList>
    </citation>
    <scope>NUCLEOTIDE SEQUENCE [LARGE SCALE GENOMIC DNA]</scope>
    <source>
        <strain evidence="1 2">HPL-003</strain>
    </source>
</reference>
<protein>
    <submittedName>
        <fullName evidence="1">Uncharacterized protein</fullName>
    </submittedName>
</protein>
<dbReference type="AlphaFoldDB" id="G7VY30"/>